<evidence type="ECO:0000256" key="2">
    <source>
        <dbReference type="ARBA" id="ARBA00022801"/>
    </source>
</evidence>
<name>A0A317CAM8_9GAMM</name>
<evidence type="ECO:0000313" key="6">
    <source>
        <dbReference type="Proteomes" id="UP000245539"/>
    </source>
</evidence>
<dbReference type="NCBIfam" id="TIGR00724">
    <property type="entry name" value="urea_amlyse_rel"/>
    <property type="match status" value="1"/>
</dbReference>
<dbReference type="RefSeq" id="WP_109838354.1">
    <property type="nucleotide sequence ID" value="NZ_QGKM01000043.1"/>
</dbReference>
<proteinExistence type="predicted"/>
<dbReference type="InterPro" id="IPR029000">
    <property type="entry name" value="Cyclophilin-like_dom_sf"/>
</dbReference>
<evidence type="ECO:0000259" key="4">
    <source>
        <dbReference type="SMART" id="SM00797"/>
    </source>
</evidence>
<dbReference type="OrthoDB" id="9768696at2"/>
<dbReference type="GO" id="GO:0005524">
    <property type="term" value="F:ATP binding"/>
    <property type="evidence" value="ECO:0007669"/>
    <property type="project" value="UniProtKB-KW"/>
</dbReference>
<dbReference type="SMART" id="SM00797">
    <property type="entry name" value="AHS2"/>
    <property type="match status" value="1"/>
</dbReference>
<dbReference type="Gene3D" id="2.40.100.10">
    <property type="entry name" value="Cyclophilin-like"/>
    <property type="match status" value="1"/>
</dbReference>
<comment type="caution">
    <text evidence="5">The sequence shown here is derived from an EMBL/GenBank/DDBJ whole genome shotgun (WGS) entry which is preliminary data.</text>
</comment>
<dbReference type="SUPFAM" id="SSF50891">
    <property type="entry name" value="Cyclophilin-like"/>
    <property type="match status" value="1"/>
</dbReference>
<dbReference type="GO" id="GO:0016787">
    <property type="term" value="F:hydrolase activity"/>
    <property type="evidence" value="ECO:0007669"/>
    <property type="project" value="UniProtKB-KW"/>
</dbReference>
<dbReference type="EMBL" id="QGKM01000043">
    <property type="protein sequence ID" value="PWQ95598.1"/>
    <property type="molecule type" value="Genomic_DNA"/>
</dbReference>
<dbReference type="InterPro" id="IPR003778">
    <property type="entry name" value="CT_A_B"/>
</dbReference>
<reference evidence="5 6" key="1">
    <citation type="submission" date="2018-05" db="EMBL/GenBank/DDBJ databases">
        <title>Leucothrix arctica sp. nov., isolated from Arctic seawater.</title>
        <authorList>
            <person name="Choi A."/>
            <person name="Baek K."/>
        </authorList>
    </citation>
    <scope>NUCLEOTIDE SEQUENCE [LARGE SCALE GENOMIC DNA]</scope>
    <source>
        <strain evidence="5 6">JCM 18388</strain>
    </source>
</reference>
<dbReference type="Proteomes" id="UP000245539">
    <property type="component" value="Unassembled WGS sequence"/>
</dbReference>
<dbReference type="AlphaFoldDB" id="A0A317CAM8"/>
<sequence length="318" mass="34410">MSTVNSGFKVLQPGILSLLQDAGRFGQHAIGLTTGGPLDKSSFESANRLCGNPVNSCAIEASVGGLSLEAQADTQIALTGGDAVLSINKKPVASWQTHTIKAGDRIELGFAQHNTRHYLAVKDGFKVAEMFGSASTVAREKLGGLDGSALKAGDIIPYQTQNTAALPQFSLDASNRPDYSGDVLLRVVLGYQKDHFSSLQQRRFFTSEFTLDDRCDRMGFRTTGPEIKADIDGILSEGICFGAIQIPPDGQPIVLLNDRQTIGGYPKIGSVLSLDIPALTQRLPGTKVRFEAITIDEAQRQLHLARFREQHMRLIQLD</sequence>
<evidence type="ECO:0000256" key="1">
    <source>
        <dbReference type="ARBA" id="ARBA00022741"/>
    </source>
</evidence>
<dbReference type="InterPro" id="IPR052708">
    <property type="entry name" value="PxpC"/>
</dbReference>
<keyword evidence="3" id="KW-0067">ATP-binding</keyword>
<dbReference type="Pfam" id="PF02626">
    <property type="entry name" value="CT_A_B"/>
    <property type="match status" value="1"/>
</dbReference>
<gene>
    <name evidence="5" type="ORF">DKW60_14360</name>
</gene>
<protein>
    <submittedName>
        <fullName evidence="5">Allophanate hydrolase</fullName>
    </submittedName>
</protein>
<organism evidence="5 6">
    <name type="scientific">Leucothrix pacifica</name>
    <dbReference type="NCBI Taxonomy" id="1247513"/>
    <lineage>
        <taxon>Bacteria</taxon>
        <taxon>Pseudomonadati</taxon>
        <taxon>Pseudomonadota</taxon>
        <taxon>Gammaproteobacteria</taxon>
        <taxon>Thiotrichales</taxon>
        <taxon>Thiotrichaceae</taxon>
        <taxon>Leucothrix</taxon>
    </lineage>
</organism>
<evidence type="ECO:0000256" key="3">
    <source>
        <dbReference type="ARBA" id="ARBA00022840"/>
    </source>
</evidence>
<keyword evidence="6" id="KW-1185">Reference proteome</keyword>
<keyword evidence="2 5" id="KW-0378">Hydrolase</keyword>
<keyword evidence="1" id="KW-0547">Nucleotide-binding</keyword>
<dbReference type="PANTHER" id="PTHR43309:SF4">
    <property type="entry name" value="CARBOXYLTRANSFERASE DOMAIN-CONTAINING PROTEIN"/>
    <property type="match status" value="1"/>
</dbReference>
<feature type="domain" description="Carboxyltransferase" evidence="4">
    <location>
        <begin position="29"/>
        <end position="307"/>
    </location>
</feature>
<dbReference type="PANTHER" id="PTHR43309">
    <property type="entry name" value="5-OXOPROLINASE SUBUNIT C"/>
    <property type="match status" value="1"/>
</dbReference>
<accession>A0A317CAM8</accession>
<evidence type="ECO:0000313" key="5">
    <source>
        <dbReference type="EMBL" id="PWQ95598.1"/>
    </source>
</evidence>